<gene>
    <name evidence="2" type="ORF">GYM46_03670</name>
</gene>
<dbReference type="InterPro" id="IPR047216">
    <property type="entry name" value="Endonuclease_DUF559_bact"/>
</dbReference>
<proteinExistence type="predicted"/>
<organism evidence="2 3">
    <name type="scientific">Brevundimonas mediterranea</name>
    <dbReference type="NCBI Taxonomy" id="74329"/>
    <lineage>
        <taxon>Bacteria</taxon>
        <taxon>Pseudomonadati</taxon>
        <taxon>Pseudomonadota</taxon>
        <taxon>Alphaproteobacteria</taxon>
        <taxon>Caulobacterales</taxon>
        <taxon>Caulobacteraceae</taxon>
        <taxon>Brevundimonas</taxon>
    </lineage>
</organism>
<evidence type="ECO:0000259" key="1">
    <source>
        <dbReference type="Pfam" id="PF04480"/>
    </source>
</evidence>
<accession>A0AB37E4K9</accession>
<dbReference type="RefSeq" id="WP_035310524.1">
    <property type="nucleotide sequence ID" value="NZ_CP048751.1"/>
</dbReference>
<dbReference type="KEGG" id="bmed:GYM46_03670"/>
<dbReference type="SUPFAM" id="SSF52980">
    <property type="entry name" value="Restriction endonuclease-like"/>
    <property type="match status" value="1"/>
</dbReference>
<feature type="domain" description="DUF559" evidence="1">
    <location>
        <begin position="4"/>
        <end position="109"/>
    </location>
</feature>
<dbReference type="Gene3D" id="3.40.960.10">
    <property type="entry name" value="VSR Endonuclease"/>
    <property type="match status" value="1"/>
</dbReference>
<dbReference type="PANTHER" id="PTHR38590:SF1">
    <property type="entry name" value="BLL0828 PROTEIN"/>
    <property type="match status" value="1"/>
</dbReference>
<dbReference type="EMBL" id="CP048751">
    <property type="protein sequence ID" value="QIH72139.1"/>
    <property type="molecule type" value="Genomic_DNA"/>
</dbReference>
<evidence type="ECO:0000313" key="3">
    <source>
        <dbReference type="Proteomes" id="UP000501325"/>
    </source>
</evidence>
<dbReference type="Proteomes" id="UP000501325">
    <property type="component" value="Chromosome"/>
</dbReference>
<dbReference type="PANTHER" id="PTHR38590">
    <property type="entry name" value="BLL0828 PROTEIN"/>
    <property type="match status" value="1"/>
</dbReference>
<name>A0AB37E4K9_9CAUL</name>
<sequence length="128" mass="14626">MARIAKARAMRKSMSPPEARLWLSLRRLRAQGFHFRRQHPLLGYYLDFVCLSRGLVVEVDGGSHEGRSDWDRRRDDALLQVGLKTLRIPAVDVRDRLTDVVDFILRELEAAAPTRPLRGPPPRDGEGD</sequence>
<dbReference type="InterPro" id="IPR011335">
    <property type="entry name" value="Restrct_endonuc-II-like"/>
</dbReference>
<protein>
    <submittedName>
        <fullName evidence="2">DUF559 domain-containing protein</fullName>
    </submittedName>
</protein>
<dbReference type="AlphaFoldDB" id="A0AB37E4K9"/>
<reference evidence="2 3" key="1">
    <citation type="submission" date="2020-01" db="EMBL/GenBank/DDBJ databases">
        <authorList>
            <person name="Wang S."/>
        </authorList>
    </citation>
    <scope>NUCLEOTIDE SEQUENCE [LARGE SCALE GENOMIC DNA]</scope>
    <source>
        <strain evidence="2 3">D151-2-6</strain>
    </source>
</reference>
<dbReference type="InterPro" id="IPR007569">
    <property type="entry name" value="DUF559"/>
</dbReference>
<dbReference type="Pfam" id="PF04480">
    <property type="entry name" value="DUF559"/>
    <property type="match status" value="1"/>
</dbReference>
<evidence type="ECO:0000313" key="2">
    <source>
        <dbReference type="EMBL" id="QIH72139.1"/>
    </source>
</evidence>